<dbReference type="OrthoDB" id="10044343at2759"/>
<dbReference type="Proteomes" id="UP000239649">
    <property type="component" value="Unassembled WGS sequence"/>
</dbReference>
<feature type="region of interest" description="Disordered" evidence="2">
    <location>
        <begin position="1"/>
        <end position="78"/>
    </location>
</feature>
<accession>A0A2P6VGJ6</accession>
<protein>
    <submittedName>
        <fullName evidence="3">Armadillo repeat-containing LFR-like</fullName>
    </submittedName>
</protein>
<feature type="compositionally biased region" description="Low complexity" evidence="2">
    <location>
        <begin position="51"/>
        <end position="60"/>
    </location>
</feature>
<feature type="compositionally biased region" description="Low complexity" evidence="2">
    <location>
        <begin position="723"/>
        <end position="733"/>
    </location>
</feature>
<reference evidence="3 4" key="1">
    <citation type="journal article" date="2018" name="Plant J.">
        <title>Genome sequences of Chlorella sorokiniana UTEX 1602 and Micractinium conductrix SAG 241.80: implications to maltose excretion by a green alga.</title>
        <authorList>
            <person name="Arriola M.B."/>
            <person name="Velmurugan N."/>
            <person name="Zhang Y."/>
            <person name="Plunkett M.H."/>
            <person name="Hondzo H."/>
            <person name="Barney B.M."/>
        </authorList>
    </citation>
    <scope>NUCLEOTIDE SEQUENCE [LARGE SCALE GENOMIC DNA]</scope>
    <source>
        <strain evidence="3 4">SAG 241.80</strain>
    </source>
</reference>
<keyword evidence="1" id="KW-0175">Coiled coil</keyword>
<keyword evidence="4" id="KW-1185">Reference proteome</keyword>
<feature type="compositionally biased region" description="Low complexity" evidence="2">
    <location>
        <begin position="26"/>
        <end position="44"/>
    </location>
</feature>
<gene>
    <name evidence="3" type="ORF">C2E20_3423</name>
</gene>
<proteinExistence type="predicted"/>
<evidence type="ECO:0000256" key="2">
    <source>
        <dbReference type="SAM" id="MobiDB-lite"/>
    </source>
</evidence>
<dbReference type="STRING" id="554055.A0A2P6VGJ6"/>
<organism evidence="3 4">
    <name type="scientific">Micractinium conductrix</name>
    <dbReference type="NCBI Taxonomy" id="554055"/>
    <lineage>
        <taxon>Eukaryota</taxon>
        <taxon>Viridiplantae</taxon>
        <taxon>Chlorophyta</taxon>
        <taxon>core chlorophytes</taxon>
        <taxon>Trebouxiophyceae</taxon>
        <taxon>Chlorellales</taxon>
        <taxon>Chlorellaceae</taxon>
        <taxon>Chlorella clade</taxon>
        <taxon>Micractinium</taxon>
    </lineage>
</organism>
<sequence length="762" mass="79052">MSLDSGLQSLLVPPGSFAEPTGVWQGGVAVAAPQPQQQRQGQAPSDDWMRQAQGAQQAPGGSAGGMSVGRPPSASDPDAAAVLQAQRRVLLHLRQQVAAAAAQQQQLQQLQAAVAQQQQAQPGASLDSLAQQAAAQQAAAIRAASRAGSLDPSSSQPTQGQQGQQAQAGQPAAASGDLLLQGLGNGPVLEVESDLLEREGERVVAALSGGHAQRAWALNALCLLSFRQDIRLSATPSLLAALLPVMQEGLATAVGLSGDDGSSGAAAAAAAAADEQRRLAGLPPLPGWQQRRAEAHCRGLFPDHQRLEERLQEAAAAAVVLRNAAEVQQNAALLLDPPVMRCWTWALDAARELVQQQVAWDAGGGDAGGVPGASASASSPLVVSSGGTAADICCTLLQMATVLSSRMLLPAFFECGMLLLRSLLILLRPSWQYSAAAVGGAVLPPPLVALATQAVTAVATAYQPNTDILLSMTSAPGGALPGATLMQVVADLLVCPFEVFRQYAQQQVDEESPGWRVLLPTDGELLAEAKRSSRVRQQQQPDAAAAAALERSTAELCSLDMMAVLSQLRYLSALLHLLWRLMTAVGPAGAHARAAAAGCPRLLSTLCEVAVHRWPQHPVRWHAEGHTLRHADAYPAYLRFLSHDMMPAMRERQELLQPLRADAAALLALLAADPETRQSVAWCEGQVVTSVMLGTVPAAEPGIAALLARFASPGSLAPPGPSAGPSRAPSGLARSDTPQAAAVASLAPPQRGLQAAPALLPR</sequence>
<feature type="coiled-coil region" evidence="1">
    <location>
        <begin position="93"/>
        <end position="120"/>
    </location>
</feature>
<feature type="region of interest" description="Disordered" evidence="2">
    <location>
        <begin position="716"/>
        <end position="762"/>
    </location>
</feature>
<name>A0A2P6VGJ6_9CHLO</name>
<evidence type="ECO:0000256" key="1">
    <source>
        <dbReference type="SAM" id="Coils"/>
    </source>
</evidence>
<dbReference type="EMBL" id="LHPF02000007">
    <property type="protein sequence ID" value="PSC73214.1"/>
    <property type="molecule type" value="Genomic_DNA"/>
</dbReference>
<feature type="region of interest" description="Disordered" evidence="2">
    <location>
        <begin position="143"/>
        <end position="171"/>
    </location>
</feature>
<comment type="caution">
    <text evidence="3">The sequence shown here is derived from an EMBL/GenBank/DDBJ whole genome shotgun (WGS) entry which is preliminary data.</text>
</comment>
<evidence type="ECO:0000313" key="3">
    <source>
        <dbReference type="EMBL" id="PSC73214.1"/>
    </source>
</evidence>
<evidence type="ECO:0000313" key="4">
    <source>
        <dbReference type="Proteomes" id="UP000239649"/>
    </source>
</evidence>
<dbReference type="AlphaFoldDB" id="A0A2P6VGJ6"/>